<feature type="domain" description="NR LBD" evidence="28">
    <location>
        <begin position="1137"/>
        <end position="1371"/>
    </location>
</feature>
<accession>A0A9E8DG70</accession>
<evidence type="ECO:0000256" key="11">
    <source>
        <dbReference type="ARBA" id="ARBA00022833"/>
    </source>
</evidence>
<dbReference type="InterPro" id="IPR003078">
    <property type="entry name" value="Retinoic_acid_rcpt"/>
</dbReference>
<feature type="region of interest" description="Disordered" evidence="25">
    <location>
        <begin position="1113"/>
        <end position="1132"/>
    </location>
</feature>
<feature type="compositionally biased region" description="Basic and acidic residues" evidence="25">
    <location>
        <begin position="882"/>
        <end position="891"/>
    </location>
</feature>
<dbReference type="SUPFAM" id="SSF48508">
    <property type="entry name" value="Nuclear receptor ligand-binding domain"/>
    <property type="match status" value="1"/>
</dbReference>
<organism evidence="29">
    <name type="scientific">Homo sapiens</name>
    <name type="common">Human</name>
    <dbReference type="NCBI Taxonomy" id="9606"/>
    <lineage>
        <taxon>Eukaryota</taxon>
        <taxon>Metazoa</taxon>
        <taxon>Chordata</taxon>
        <taxon>Craniata</taxon>
        <taxon>Vertebrata</taxon>
        <taxon>Euteleostomi</taxon>
        <taxon>Mammalia</taxon>
        <taxon>Eutheria</taxon>
        <taxon>Euarchontoglires</taxon>
        <taxon>Primates</taxon>
        <taxon>Haplorrhini</taxon>
        <taxon>Catarrhini</taxon>
        <taxon>Hominidae</taxon>
        <taxon>Homo</taxon>
    </lineage>
</organism>
<evidence type="ECO:0000256" key="5">
    <source>
        <dbReference type="ARBA" id="ARBA00008092"/>
    </source>
</evidence>
<comment type="subcellular location">
    <subcellularLocation>
        <location evidence="3">Cytoplasm</location>
    </subcellularLocation>
    <subcellularLocation>
        <location evidence="1">Nucleus speckle</location>
    </subcellularLocation>
    <subcellularLocation>
        <location evidence="2">Nucleus</location>
        <location evidence="2">Cajal body</location>
    </subcellularLocation>
    <subcellularLocation>
        <location evidence="4">Nucleus</location>
        <location evidence="4">Nucleoplasm</location>
    </subcellularLocation>
</comment>
<dbReference type="CDD" id="cd06937">
    <property type="entry name" value="NR_LBD_RAR"/>
    <property type="match status" value="1"/>
</dbReference>
<keyword evidence="11" id="KW-0862">Zinc</keyword>
<dbReference type="InterPro" id="IPR001723">
    <property type="entry name" value="Nuclear_hrmn_rcpt"/>
</dbReference>
<dbReference type="GO" id="GO:0015030">
    <property type="term" value="C:Cajal body"/>
    <property type="evidence" value="ECO:0007669"/>
    <property type="project" value="UniProtKB-SubCell"/>
</dbReference>
<feature type="region of interest" description="Disordered" evidence="25">
    <location>
        <begin position="1360"/>
        <end position="1406"/>
    </location>
</feature>
<dbReference type="PRINTS" id="PR00398">
    <property type="entry name" value="STRDHORMONER"/>
</dbReference>
<evidence type="ECO:0000256" key="8">
    <source>
        <dbReference type="ARBA" id="ARBA00022723"/>
    </source>
</evidence>
<keyword evidence="6" id="KW-0963">Cytoplasm</keyword>
<dbReference type="CDD" id="cd12392">
    <property type="entry name" value="RRM2_SART3"/>
    <property type="match status" value="1"/>
</dbReference>
<dbReference type="SUPFAM" id="SSF54928">
    <property type="entry name" value="RNA-binding domain, RBD"/>
    <property type="match status" value="2"/>
</dbReference>
<dbReference type="PROSITE" id="PS51030">
    <property type="entry name" value="NUCLEAR_REC_DBD_2"/>
    <property type="match status" value="1"/>
</dbReference>
<dbReference type="SMART" id="SM00360">
    <property type="entry name" value="RRM"/>
    <property type="match status" value="2"/>
</dbReference>
<dbReference type="InterPro" id="IPR034218">
    <property type="entry name" value="SART3_RRM2"/>
</dbReference>
<dbReference type="GO" id="GO:1990837">
    <property type="term" value="F:sequence-specific double-stranded DNA binding"/>
    <property type="evidence" value="ECO:0007669"/>
    <property type="project" value="UniProtKB-ARBA"/>
</dbReference>
<dbReference type="PeptideAtlas" id="A0A9E8DG70"/>
<evidence type="ECO:0000256" key="3">
    <source>
        <dbReference type="ARBA" id="ARBA00004496"/>
    </source>
</evidence>
<keyword evidence="12 24" id="KW-0694">RNA-binding</keyword>
<feature type="compositionally biased region" description="Low complexity" evidence="25">
    <location>
        <begin position="1"/>
        <end position="11"/>
    </location>
</feature>
<evidence type="ECO:0000256" key="1">
    <source>
        <dbReference type="ARBA" id="ARBA00004324"/>
    </source>
</evidence>
<evidence type="ECO:0000256" key="7">
    <source>
        <dbReference type="ARBA" id="ARBA00022664"/>
    </source>
</evidence>
<dbReference type="PANTHER" id="PTHR24085:SF7">
    <property type="entry name" value="RETINOIC ACID RECEPTOR GAMMA"/>
    <property type="match status" value="1"/>
</dbReference>
<evidence type="ECO:0000256" key="4">
    <source>
        <dbReference type="ARBA" id="ARBA00004642"/>
    </source>
</evidence>
<dbReference type="InterPro" id="IPR003107">
    <property type="entry name" value="HAT"/>
</dbReference>
<keyword evidence="10" id="KW-0863">Zinc-finger</keyword>
<dbReference type="GO" id="GO:0008270">
    <property type="term" value="F:zinc ion binding"/>
    <property type="evidence" value="ECO:0007669"/>
    <property type="project" value="UniProtKB-KW"/>
</dbReference>
<evidence type="ECO:0000256" key="2">
    <source>
        <dbReference type="ARBA" id="ARBA00004408"/>
    </source>
</evidence>
<dbReference type="Pfam" id="PF00105">
    <property type="entry name" value="zf-C4"/>
    <property type="match status" value="1"/>
</dbReference>
<feature type="compositionally biased region" description="Basic and acidic residues" evidence="25">
    <location>
        <begin position="590"/>
        <end position="601"/>
    </location>
</feature>
<dbReference type="FunFam" id="1.10.565.10:FF:000001">
    <property type="entry name" value="Retinoic acid receptor beta isoform"/>
    <property type="match status" value="1"/>
</dbReference>
<dbReference type="GO" id="GO:0016607">
    <property type="term" value="C:nuclear speck"/>
    <property type="evidence" value="ECO:0007669"/>
    <property type="project" value="UniProtKB-SubCell"/>
</dbReference>
<dbReference type="Gene3D" id="3.30.50.10">
    <property type="entry name" value="Erythroid Transcription Factor GATA-1, subunit A"/>
    <property type="match status" value="1"/>
</dbReference>
<dbReference type="Gene3D" id="1.10.565.10">
    <property type="entry name" value="Retinoid X Receptor"/>
    <property type="match status" value="1"/>
</dbReference>
<dbReference type="InterPro" id="IPR001628">
    <property type="entry name" value="Znf_hrmn_rcpt"/>
</dbReference>
<evidence type="ECO:0000259" key="28">
    <source>
        <dbReference type="PROSITE" id="PS51843"/>
    </source>
</evidence>
<dbReference type="InterPro" id="IPR035500">
    <property type="entry name" value="NHR-like_dom_sf"/>
</dbReference>
<dbReference type="InterPro" id="IPR000504">
    <property type="entry name" value="RRM_dom"/>
</dbReference>
<evidence type="ECO:0000256" key="19">
    <source>
        <dbReference type="ARBA" id="ARBA00023242"/>
    </source>
</evidence>
<dbReference type="Pfam" id="PF23241">
    <property type="entry name" value="HAT_PRP39_C"/>
    <property type="match status" value="1"/>
</dbReference>
<dbReference type="PRINTS" id="PR01292">
    <property type="entry name" value="RETNOICACIDR"/>
</dbReference>
<keyword evidence="13" id="KW-0805">Transcription regulation</keyword>
<dbReference type="GO" id="GO:0008380">
    <property type="term" value="P:RNA splicing"/>
    <property type="evidence" value="ECO:0007669"/>
    <property type="project" value="UniProtKB-KW"/>
</dbReference>
<dbReference type="FunFam" id="3.30.70.330:FF:000229">
    <property type="entry name" value="Squamous cell carcinoma antigen recognized by T-cells 3"/>
    <property type="match status" value="1"/>
</dbReference>
<dbReference type="GO" id="GO:0003723">
    <property type="term" value="F:RNA binding"/>
    <property type="evidence" value="ECO:0007669"/>
    <property type="project" value="UniProtKB-UniRule"/>
</dbReference>
<evidence type="ECO:0000256" key="24">
    <source>
        <dbReference type="PROSITE-ProRule" id="PRU00176"/>
    </source>
</evidence>
<feature type="compositionally biased region" description="Acidic residues" evidence="25">
    <location>
        <begin position="57"/>
        <end position="69"/>
    </location>
</feature>
<feature type="compositionally biased region" description="Basic and acidic residues" evidence="25">
    <location>
        <begin position="14"/>
        <end position="23"/>
    </location>
</feature>
<dbReference type="PRINTS" id="PR00047">
    <property type="entry name" value="STROIDFINGER"/>
</dbReference>
<feature type="domain" description="RRM" evidence="26">
    <location>
        <begin position="801"/>
        <end position="878"/>
    </location>
</feature>
<dbReference type="GO" id="GO:0005737">
    <property type="term" value="C:cytoplasm"/>
    <property type="evidence" value="ECO:0007669"/>
    <property type="project" value="UniProtKB-SubCell"/>
</dbReference>
<keyword evidence="18" id="KW-0508">mRNA splicing</keyword>
<dbReference type="SMART" id="SM00386">
    <property type="entry name" value="HAT"/>
    <property type="match status" value="7"/>
</dbReference>
<comment type="subunit">
    <text evidence="21">Homodimer. Heterodimer with a RXR molecule. Binds DNA preferentially as a RAR/RXR heterodimer. Forms a complex with PUS1 and the SRA1 RNA in the nucleus.</text>
</comment>
<dbReference type="GO" id="GO:0006397">
    <property type="term" value="P:mRNA processing"/>
    <property type="evidence" value="ECO:0007669"/>
    <property type="project" value="UniProtKB-KW"/>
</dbReference>
<keyword evidence="16" id="KW-0804">Transcription</keyword>
<dbReference type="InterPro" id="IPR034217">
    <property type="entry name" value="SART3_RRM1"/>
</dbReference>
<dbReference type="PROSITE" id="PS51843">
    <property type="entry name" value="NR_LBD"/>
    <property type="match status" value="1"/>
</dbReference>
<evidence type="ECO:0000256" key="17">
    <source>
        <dbReference type="ARBA" id="ARBA00023170"/>
    </source>
</evidence>
<dbReference type="InterPro" id="IPR013088">
    <property type="entry name" value="Znf_NHR/GATA"/>
</dbReference>
<feature type="compositionally biased region" description="Gly residues" evidence="25">
    <location>
        <begin position="1395"/>
        <end position="1406"/>
    </location>
</feature>
<evidence type="ECO:0000256" key="10">
    <source>
        <dbReference type="ARBA" id="ARBA00022771"/>
    </source>
</evidence>
<reference evidence="29" key="1">
    <citation type="submission" date="2021-05" db="EMBL/GenBank/DDBJ databases">
        <title>Novel SART3-RARG fusion gene in acute myeloid leukemia mimicking acute promyelocytic leukemia.</title>
        <authorList>
            <person name="Li J."/>
            <person name="Zhang G."/>
        </authorList>
    </citation>
    <scope>NUCLEOTIDE SEQUENCE</scope>
</reference>
<dbReference type="Pfam" id="PF00104">
    <property type="entry name" value="Hormone_recep"/>
    <property type="match status" value="1"/>
</dbReference>
<evidence type="ECO:0000256" key="23">
    <source>
        <dbReference type="ARBA" id="ARBA00093649"/>
    </source>
</evidence>
<dbReference type="SUPFAM" id="SSF57716">
    <property type="entry name" value="Glucocorticoid receptor-like (DNA-binding domain)"/>
    <property type="match status" value="1"/>
</dbReference>
<dbReference type="Gene3D" id="1.25.40.10">
    <property type="entry name" value="Tetratricopeptide repeat domain"/>
    <property type="match status" value="2"/>
</dbReference>
<dbReference type="FunFam" id="3.30.70.330:FF:000271">
    <property type="entry name" value="squamous cell carcinoma antigen recognized by T-cells 3"/>
    <property type="match status" value="1"/>
</dbReference>
<dbReference type="PANTHER" id="PTHR24085">
    <property type="entry name" value="NUCLEAR HORMONE RECEPTOR"/>
    <property type="match status" value="1"/>
</dbReference>
<evidence type="ECO:0000256" key="12">
    <source>
        <dbReference type="ARBA" id="ARBA00022884"/>
    </source>
</evidence>
<feature type="region of interest" description="Disordered" evidence="25">
    <location>
        <begin position="590"/>
        <end position="694"/>
    </location>
</feature>
<evidence type="ECO:0000256" key="20">
    <source>
        <dbReference type="ARBA" id="ARBA00054564"/>
    </source>
</evidence>
<dbReference type="FunFam" id="3.30.50.10:FF:000004">
    <property type="entry name" value="Retinoic acid receptor beta isoform"/>
    <property type="match status" value="1"/>
</dbReference>
<dbReference type="InterPro" id="IPR012677">
    <property type="entry name" value="Nucleotide-bd_a/b_plait_sf"/>
</dbReference>
<keyword evidence="14" id="KW-0175">Coiled coil</keyword>
<evidence type="ECO:0000256" key="16">
    <source>
        <dbReference type="ARBA" id="ARBA00023163"/>
    </source>
</evidence>
<sequence length="1406" mass="159058">MATAAETSASEPEAESKAGPKADGEEDEVKAARTRRKVLSRAVAAATYKTMGPAWDQQEEGVSESDGDEYAMASSAESSPGEYEWEYDEEEEKNQLEIERLEEQLSINVYDYNCHVDLIRLLRLEGELTKVRMARQKMSEIFPLTEELWLEWLHDEISMAQDGLDREHVYDLFEKAVKDYICPNIWLEYGQYSVGGIGQKGGLEKVRSVFERALSSVGLHMTKGLALWEAYREFESAIVEAARLEKVHSLFRRQLAIPLYDMEATFAEYEEWSEDPIPESVIQNYNKALQQLEKYKPYEEALLQAEAPRLAEYQAYIDFEMKIGDPARIQLIFERALVENCLVPDLWIRYSQYLDRQLKVKDLVLSVHNRAIRNCPWTVALWSRYLLAMERHGVDHQVISVTFEKALNAGFIQATDYVEIWQAYLDYLRRRVDFKQDSSKELEELRAAFTRALEYLKQEVEERFNESGDPSCVIMQNWARIEARLCNNMQKARELWDSIMTRGNAKYANMWLEYYNLERAHGDTQHCRKALHRAVQCTSDYPEHVCEVLLTMERTEGSLEDWDIAVQKTETRLARVNEQRMKAAEKEAALVQQEEEKAEQRKRARAEKKALKKKKKIRGPEKRGADEDDEKEWGDDEEEQPSKRRRVENSIPAAGETQNVEVAAGPAGKCAAVDVEPPSKQKEKAASLKRDMPKVLHDSSKDSITVFVSNLPYSMQEPDTKLRPLFEACGEVVQIRPIFSNRGDFRGYCYVEFKEEKSALQALEMDRKSVEGRPMFVSPCVDKSKNPDFKVFRYSTSLEKHKLFISGLPFSCTKEELEEICKAHGTVKDLRLVTNRAGKPKGLAYVEYENESQASQAVMKMDGMTIKENIIKVAISNPPQRKVPEKPETRKAPGGPMLLPQTYGATFGGPVGRPGRAGTEPPRLGQWAWAGAVAEDLARPLQTPGDSHTAAAMATNKERLFAAGALGPGSGYPGAGFPFAFPGALRGSPPFEMLSPSFRGLGQPDLPKEMASLSVETQSTSSEEMVPSSPSPPPPPRVYKPCFVCNDKSSGYHYGVSSCEGCKGFFRRSIQKNMVYTCHRDKNCIINKVTRNRCQYCRLQKCFEVGMSKEAVRNDRNKKKKEVKEEGSPDSYELSPQLEELITKVSKAHQETFPSLCQLGKYTTNSSADHRVQLDLGLWDKFSELATKCIIKIVEFAKRLPGFTGLSIADQITLLKAACLDILMLRICTRYTPEQDTMTFSDGLTLNRTQMHNAGFGPLTDLVFAFAGQLLPLEMDDTETGLLSAICLICGDRMDLEEPEKVDKLQEPLLEALRLYARRRRPSQPYMFPRMLMKITDLRGISTKGAERAITLKMEIPGPMPPLIREMLENPEMFEDDSSQPGPHPNASSEDEVPGGQGKGGLKSPA</sequence>
<dbReference type="InterPro" id="IPR047159">
    <property type="entry name" value="NR_DBD_RAR"/>
</dbReference>
<evidence type="ECO:0000259" key="26">
    <source>
        <dbReference type="PROSITE" id="PS50102"/>
    </source>
</evidence>
<dbReference type="FunFam" id="1.25.40.10:FF:000098">
    <property type="entry name" value="Squamous cell carcinoma antigen recognized by T-cells 3"/>
    <property type="match status" value="1"/>
</dbReference>
<keyword evidence="9" id="KW-0677">Repeat</keyword>
<evidence type="ECO:0000256" key="15">
    <source>
        <dbReference type="ARBA" id="ARBA00023125"/>
    </source>
</evidence>
<feature type="compositionally biased region" description="Basic residues" evidence="25">
    <location>
        <begin position="602"/>
        <end position="617"/>
    </location>
</feature>
<dbReference type="GO" id="GO:0032526">
    <property type="term" value="P:response to retinoic acid"/>
    <property type="evidence" value="ECO:0007669"/>
    <property type="project" value="UniProtKB-ARBA"/>
</dbReference>
<keyword evidence="15" id="KW-0238">DNA-binding</keyword>
<dbReference type="InterPro" id="IPR047158">
    <property type="entry name" value="NR_LBD_RAR"/>
</dbReference>
<dbReference type="CDD" id="cd06964">
    <property type="entry name" value="NR_DBD_RAR"/>
    <property type="match status" value="1"/>
</dbReference>
<feature type="domain" description="Nuclear receptor" evidence="27">
    <location>
        <begin position="1039"/>
        <end position="1114"/>
    </location>
</feature>
<evidence type="ECO:0000256" key="13">
    <source>
        <dbReference type="ARBA" id="ARBA00023015"/>
    </source>
</evidence>
<dbReference type="InterPro" id="IPR059164">
    <property type="entry name" value="HAT_PRP39_C"/>
</dbReference>
<proteinExistence type="evidence at transcript level"/>
<feature type="compositionally biased region" description="Basic and acidic residues" evidence="25">
    <location>
        <begin position="677"/>
        <end position="694"/>
    </location>
</feature>
<evidence type="ECO:0000256" key="22">
    <source>
        <dbReference type="ARBA" id="ARBA00093603"/>
    </source>
</evidence>
<evidence type="ECO:0000259" key="27">
    <source>
        <dbReference type="PROSITE" id="PS51030"/>
    </source>
</evidence>
<evidence type="ECO:0000256" key="14">
    <source>
        <dbReference type="ARBA" id="ARBA00023054"/>
    </source>
</evidence>
<dbReference type="PROSITE" id="PS00031">
    <property type="entry name" value="NUCLEAR_REC_DBD_1"/>
    <property type="match status" value="1"/>
</dbReference>
<feature type="region of interest" description="Disordered" evidence="25">
    <location>
        <begin position="1010"/>
        <end position="1035"/>
    </location>
</feature>
<dbReference type="EMBL" id="MZ287428">
    <property type="protein sequence ID" value="UZH43318.1"/>
    <property type="molecule type" value="mRNA"/>
</dbReference>
<evidence type="ECO:0000256" key="25">
    <source>
        <dbReference type="SAM" id="MobiDB-lite"/>
    </source>
</evidence>
<evidence type="ECO:0000256" key="9">
    <source>
        <dbReference type="ARBA" id="ARBA00022737"/>
    </source>
</evidence>
<dbReference type="GO" id="GO:0004879">
    <property type="term" value="F:nuclear receptor activity"/>
    <property type="evidence" value="ECO:0007669"/>
    <property type="project" value="InterPro"/>
</dbReference>
<dbReference type="Gene3D" id="3.30.70.330">
    <property type="match status" value="2"/>
</dbReference>
<feature type="region of interest" description="Disordered" evidence="25">
    <location>
        <begin position="50"/>
        <end position="90"/>
    </location>
</feature>
<keyword evidence="19" id="KW-0539">Nucleus</keyword>
<comment type="similarity">
    <text evidence="5">Belongs to the nuclear hormone receptor family. NR1 subfamily.</text>
</comment>
<dbReference type="GO" id="GO:0048384">
    <property type="term" value="P:retinoic acid receptor signaling pathway"/>
    <property type="evidence" value="ECO:0007669"/>
    <property type="project" value="InterPro"/>
</dbReference>
<dbReference type="SMART" id="SM00430">
    <property type="entry name" value="HOLI"/>
    <property type="match status" value="1"/>
</dbReference>
<feature type="region of interest" description="Disordered" evidence="25">
    <location>
        <begin position="1"/>
        <end position="36"/>
    </location>
</feature>
<comment type="function">
    <text evidence="20">Receptor for retinoic acid. Retinoic acid receptors bind as heterodimers to their target response elements in response to their ligands, all-trans or 9-cis retinoic acid, and regulate gene expression in various biological processes. The RAR/RXR heterodimers bind to the retinoic acid response elements (RARE) composed of tandem 5'-AGGTCA-3' sites known as DR1-DR5. In the absence of ligand, acts mainly as an activator of gene expression due to weak binding to corepressors. Required for limb bud development. In concert with RARA or RARB, required for skeletal growth, matrix homeostasis and growth plate function.</text>
</comment>
<evidence type="ECO:0000256" key="21">
    <source>
        <dbReference type="ARBA" id="ARBA00064549"/>
    </source>
</evidence>
<protein>
    <recommendedName>
        <fullName evidence="22">Spliceosome associated factor 3, U4/U6 recycling protein</fullName>
    </recommendedName>
    <alternativeName>
        <fullName evidence="23">Squamous cell carcinoma antigen recognized by T-cells 3</fullName>
    </alternativeName>
</protein>
<keyword evidence="7" id="KW-0507">mRNA processing</keyword>
<dbReference type="Pfam" id="PF23240">
    <property type="entry name" value="HAT_PRP39_N"/>
    <property type="match status" value="1"/>
</dbReference>
<feature type="region of interest" description="Disordered" evidence="25">
    <location>
        <begin position="879"/>
        <end position="898"/>
    </location>
</feature>
<dbReference type="Pfam" id="PF00076">
    <property type="entry name" value="RRM_1"/>
    <property type="match status" value="2"/>
</dbReference>
<feature type="compositionally biased region" description="Polar residues" evidence="25">
    <location>
        <begin position="1014"/>
        <end position="1023"/>
    </location>
</feature>
<feature type="compositionally biased region" description="Acidic residues" evidence="25">
    <location>
        <begin position="626"/>
        <end position="639"/>
    </location>
</feature>
<dbReference type="SMART" id="SM00399">
    <property type="entry name" value="ZnF_C4"/>
    <property type="match status" value="1"/>
</dbReference>
<feature type="domain" description="RRM" evidence="26">
    <location>
        <begin position="704"/>
        <end position="782"/>
    </location>
</feature>
<name>A0A9E8DG70_HUMAN</name>
<keyword evidence="8" id="KW-0479">Metal-binding</keyword>
<dbReference type="PROSITE" id="PS50102">
    <property type="entry name" value="RRM"/>
    <property type="match status" value="2"/>
</dbReference>
<evidence type="ECO:0000256" key="18">
    <source>
        <dbReference type="ARBA" id="ARBA00023187"/>
    </source>
</evidence>
<dbReference type="InterPro" id="IPR035979">
    <property type="entry name" value="RBD_domain_sf"/>
</dbReference>
<dbReference type="CDD" id="cd12391">
    <property type="entry name" value="RRM1_SART3"/>
    <property type="match status" value="1"/>
</dbReference>
<keyword evidence="17" id="KW-0675">Receptor</keyword>
<dbReference type="InterPro" id="IPR011990">
    <property type="entry name" value="TPR-like_helical_dom_sf"/>
</dbReference>
<dbReference type="FunFam" id="1.25.40.10:FF:000081">
    <property type="entry name" value="squamous cell carcinoma antigen recognized by T-cells 3"/>
    <property type="match status" value="1"/>
</dbReference>
<dbReference type="InterPro" id="IPR000536">
    <property type="entry name" value="Nucl_hrmn_rcpt_lig-bd"/>
</dbReference>
<evidence type="ECO:0000313" key="29">
    <source>
        <dbReference type="EMBL" id="UZH43318.1"/>
    </source>
</evidence>
<dbReference type="SUPFAM" id="SSF48452">
    <property type="entry name" value="TPR-like"/>
    <property type="match status" value="1"/>
</dbReference>
<evidence type="ECO:0000256" key="6">
    <source>
        <dbReference type="ARBA" id="ARBA00022490"/>
    </source>
</evidence>